<feature type="domain" description="DUF4296" evidence="1">
    <location>
        <begin position="26"/>
        <end position="106"/>
    </location>
</feature>
<dbReference type="Proteomes" id="UP001210231">
    <property type="component" value="Unassembled WGS sequence"/>
</dbReference>
<dbReference type="Pfam" id="PF14129">
    <property type="entry name" value="DUF4296"/>
    <property type="match status" value="1"/>
</dbReference>
<reference evidence="2 3" key="1">
    <citation type="submission" date="2022-12" db="EMBL/GenBank/DDBJ databases">
        <title>Chitinophagaceae gen. sp. nov., a new member of the family Chitinophagaceae, isolated from soil in a chemical factory.</title>
        <authorList>
            <person name="Ke Z."/>
        </authorList>
    </citation>
    <scope>NUCLEOTIDE SEQUENCE [LARGE SCALE GENOMIC DNA]</scope>
    <source>
        <strain evidence="2 3">LY-5</strain>
    </source>
</reference>
<dbReference type="InterPro" id="IPR025381">
    <property type="entry name" value="DUF4296"/>
</dbReference>
<evidence type="ECO:0000313" key="3">
    <source>
        <dbReference type="Proteomes" id="UP001210231"/>
    </source>
</evidence>
<comment type="caution">
    <text evidence="2">The sequence shown here is derived from an EMBL/GenBank/DDBJ whole genome shotgun (WGS) entry which is preliminary data.</text>
</comment>
<evidence type="ECO:0000313" key="2">
    <source>
        <dbReference type="EMBL" id="MDA3616295.1"/>
    </source>
</evidence>
<evidence type="ECO:0000259" key="1">
    <source>
        <dbReference type="Pfam" id="PF14129"/>
    </source>
</evidence>
<accession>A0ABT4UQ17</accession>
<protein>
    <submittedName>
        <fullName evidence="2">DUF4296 domain-containing protein</fullName>
    </submittedName>
</protein>
<proteinExistence type="predicted"/>
<dbReference type="EMBL" id="JAQGEF010000027">
    <property type="protein sequence ID" value="MDA3616295.1"/>
    <property type="molecule type" value="Genomic_DNA"/>
</dbReference>
<name>A0ABT4UQ17_9BACT</name>
<gene>
    <name evidence="2" type="ORF">O3P16_15875</name>
</gene>
<sequence>MKIGGILGLAMVVFGLVSCETKPGSKGILSINDMKLVMYDIILVDEYVYNNIKRDSTNAYNDTLNKKYQQVFQLHGIAQETFFKSYEFYNAHPGYYNILLDSLQNYSNRKREVNYQQENPELTQEKPLENDTAHVLPKTDSLTPVVLDSNINELKVTDSQNAIIQKRFKEIKNRKELIKPQITP</sequence>
<keyword evidence="3" id="KW-1185">Reference proteome</keyword>
<dbReference type="RefSeq" id="WP_407032625.1">
    <property type="nucleotide sequence ID" value="NZ_JAQGEF010000027.1"/>
</dbReference>
<dbReference type="PROSITE" id="PS51257">
    <property type="entry name" value="PROKAR_LIPOPROTEIN"/>
    <property type="match status" value="1"/>
</dbReference>
<organism evidence="2 3">
    <name type="scientific">Polluticaenibacter yanchengensis</name>
    <dbReference type="NCBI Taxonomy" id="3014562"/>
    <lineage>
        <taxon>Bacteria</taxon>
        <taxon>Pseudomonadati</taxon>
        <taxon>Bacteroidota</taxon>
        <taxon>Chitinophagia</taxon>
        <taxon>Chitinophagales</taxon>
        <taxon>Chitinophagaceae</taxon>
        <taxon>Polluticaenibacter</taxon>
    </lineage>
</organism>